<evidence type="ECO:0000313" key="5">
    <source>
        <dbReference type="EMBL" id="SHN53085.1"/>
    </source>
</evidence>
<evidence type="ECO:0000259" key="3">
    <source>
        <dbReference type="Pfam" id="PF04984"/>
    </source>
</evidence>
<dbReference type="EMBL" id="FRDM01000001">
    <property type="protein sequence ID" value="SHN53085.1"/>
    <property type="molecule type" value="Genomic_DNA"/>
</dbReference>
<comment type="similarity">
    <text evidence="1">Belongs to the myoviridae tail sheath protein family.</text>
</comment>
<dbReference type="Pfam" id="PF17482">
    <property type="entry name" value="Phage_sheath_1C"/>
    <property type="match status" value="1"/>
</dbReference>
<evidence type="ECO:0000313" key="6">
    <source>
        <dbReference type="Proteomes" id="UP000184428"/>
    </source>
</evidence>
<proteinExistence type="inferred from homology"/>
<evidence type="ECO:0000259" key="4">
    <source>
        <dbReference type="Pfam" id="PF17482"/>
    </source>
</evidence>
<dbReference type="InterPro" id="IPR035089">
    <property type="entry name" value="Phage_sheath_subtilisin"/>
</dbReference>
<dbReference type="Pfam" id="PF04984">
    <property type="entry name" value="Phage_sheath_1"/>
    <property type="match status" value="1"/>
</dbReference>
<organism evidence="5 6">
    <name type="scientific">Geodermatophilus obscurus</name>
    <dbReference type="NCBI Taxonomy" id="1861"/>
    <lineage>
        <taxon>Bacteria</taxon>
        <taxon>Bacillati</taxon>
        <taxon>Actinomycetota</taxon>
        <taxon>Actinomycetes</taxon>
        <taxon>Geodermatophilales</taxon>
        <taxon>Geodermatophilaceae</taxon>
        <taxon>Geodermatophilus</taxon>
    </lineage>
</organism>
<dbReference type="RefSeq" id="WP_072912416.1">
    <property type="nucleotide sequence ID" value="NZ_FRDM01000001.1"/>
</dbReference>
<feature type="domain" description="Tail sheath protein C-terminal" evidence="4">
    <location>
        <begin position="404"/>
        <end position="506"/>
    </location>
</feature>
<dbReference type="PANTHER" id="PTHR35861">
    <property type="match status" value="1"/>
</dbReference>
<dbReference type="OrthoDB" id="9767864at2"/>
<evidence type="ECO:0000256" key="1">
    <source>
        <dbReference type="ARBA" id="ARBA00008005"/>
    </source>
</evidence>
<feature type="compositionally biased region" description="Pro residues" evidence="2">
    <location>
        <begin position="194"/>
        <end position="208"/>
    </location>
</feature>
<gene>
    <name evidence="5" type="ORF">SAMN05660350_00458</name>
</gene>
<name>A0A1M7S416_9ACTN</name>
<reference evidence="5 6" key="1">
    <citation type="submission" date="2016-12" db="EMBL/GenBank/DDBJ databases">
        <authorList>
            <person name="Song W.-J."/>
            <person name="Kurnit D.M."/>
        </authorList>
    </citation>
    <scope>NUCLEOTIDE SEQUENCE [LARGE SCALE GENOMIC DNA]</scope>
    <source>
        <strain evidence="5 6">DSM 43162</strain>
    </source>
</reference>
<feature type="domain" description="Tail sheath protein subtilisin-like" evidence="3">
    <location>
        <begin position="238"/>
        <end position="396"/>
    </location>
</feature>
<dbReference type="AlphaFoldDB" id="A0A1M7S416"/>
<dbReference type="PANTHER" id="PTHR35861:SF1">
    <property type="entry name" value="PHAGE TAIL SHEATH PROTEIN"/>
    <property type="match status" value="1"/>
</dbReference>
<dbReference type="Proteomes" id="UP000184428">
    <property type="component" value="Unassembled WGS sequence"/>
</dbReference>
<evidence type="ECO:0000256" key="2">
    <source>
        <dbReference type="SAM" id="MobiDB-lite"/>
    </source>
</evidence>
<evidence type="ECO:0008006" key="7">
    <source>
        <dbReference type="Google" id="ProtNLM"/>
    </source>
</evidence>
<dbReference type="InterPro" id="IPR052042">
    <property type="entry name" value="Tail_sheath_structural"/>
</dbReference>
<accession>A0A1M7S416</accession>
<feature type="region of interest" description="Disordered" evidence="2">
    <location>
        <begin position="188"/>
        <end position="221"/>
    </location>
</feature>
<dbReference type="Gene3D" id="3.40.50.11780">
    <property type="match status" value="2"/>
</dbReference>
<protein>
    <recommendedName>
        <fullName evidence="7">Tail sheath protein</fullName>
    </recommendedName>
</protein>
<sequence length="515" mass="55493">MTIPLLSPGVYVHELPSGVRPITGVSTSTTAFVGRARRGPVNTPRTITSLADYERQFGALWELSAMSFAVRQFFLNGGNRAVILRRYAPPPVEEGGEPTDGRARGLLAAGDVPLAVEAADAGAWGSDVVVSIAEREQIDEELPSPHLRFSITVTDEGTGLTEKHRNVSVDPDDFRFLRTVLDQQSRLLRVQDGPPLPEQAPDPTPPDAPFRLTGGADGAPLRDDDLTGAGDPFTDLEGADDVNLLCLPSRRGNLAPATWAAAAQWCRDHRAFLLIDCPESMTAADEVGGFLTALNLAHNRRNAAVYFPRLQMANPLKRGLVEEFAACGAVAGVYARTDAGRGVWKAPAGQEAGIVGTAGPVGSVDQAVSEALNPLGVNVLRPFPLIGTVVWGARTADGADRLASEWRYVPVRRTALFIEETLYRALHWVVFEPNDEPLWSQIRLNVGAFMHTLFRQGAFQGSTPREAYLVKCDADTTTQVDIDRGVVNILVGFAPLKPAEFVVIQLQQLAGQAQA</sequence>
<dbReference type="InterPro" id="IPR020287">
    <property type="entry name" value="Tail_sheath_C"/>
</dbReference>